<name>J5QXX0_TRIAS</name>
<reference evidence="3 4" key="1">
    <citation type="journal article" date="2012" name="Eukaryot. Cell">
        <title>Draft genome sequence of CBS 2479, the standard type strain of Trichosporon asahii.</title>
        <authorList>
            <person name="Yang R.Y."/>
            <person name="Li H.T."/>
            <person name="Zhu H."/>
            <person name="Zhou G.P."/>
            <person name="Wang M."/>
            <person name="Wang L."/>
        </authorList>
    </citation>
    <scope>NUCLEOTIDE SEQUENCE [LARGE SCALE GENOMIC DNA]</scope>
    <source>
        <strain evidence="4">ATCC 90039 / CBS 2479 / JCM 2466 / KCTC 7840 / NCYC 2677 / UAMH 7654</strain>
    </source>
</reference>
<dbReference type="RefSeq" id="XP_014180931.1">
    <property type="nucleotide sequence ID" value="XM_014325456.1"/>
</dbReference>
<gene>
    <name evidence="3" type="ORF">A1Q1_01181</name>
</gene>
<feature type="chain" id="PRO_5003784555" evidence="2">
    <location>
        <begin position="22"/>
        <end position="263"/>
    </location>
</feature>
<feature type="compositionally biased region" description="Low complexity" evidence="1">
    <location>
        <begin position="194"/>
        <end position="231"/>
    </location>
</feature>
<dbReference type="KEGG" id="tasa:A1Q1_01181"/>
<comment type="caution">
    <text evidence="3">The sequence shown here is derived from an EMBL/GenBank/DDBJ whole genome shotgun (WGS) entry which is preliminary data.</text>
</comment>
<sequence>MVRTLFFALFTTLAHLSSAAAQEAAASNVPASTRVGGPVLCSREEVDAASGIEGSSSTPSSDTSDSGVDPSSATSPSSESVNPETDDSLGDSDLTEIPARRCQDSANPADGARSCAADKAPGARVICENLDYVAVCAFCIRGPERKIEMQEGLKNLNDECRNEFRFDVPGVVESGNSIPDPAMKSLRGTLDNASGSSSSSTTGGTSGTTSSTSSGKTSGTTSGASPGTSSGNTPNDASGQWRTASSVFSIAVAGCAALTFVLL</sequence>
<feature type="region of interest" description="Disordered" evidence="1">
    <location>
        <begin position="48"/>
        <end position="94"/>
    </location>
</feature>
<accession>J5QXX0</accession>
<feature type="compositionally biased region" description="Acidic residues" evidence="1">
    <location>
        <begin position="84"/>
        <end position="94"/>
    </location>
</feature>
<dbReference type="AlphaFoldDB" id="J5QXX0"/>
<keyword evidence="2" id="KW-0732">Signal</keyword>
<dbReference type="HOGENOM" id="CLU_1058409_0_0_1"/>
<feature type="region of interest" description="Disordered" evidence="1">
    <location>
        <begin position="171"/>
        <end position="240"/>
    </location>
</feature>
<evidence type="ECO:0000313" key="3">
    <source>
        <dbReference type="EMBL" id="EJT49683.1"/>
    </source>
</evidence>
<feature type="signal peptide" evidence="2">
    <location>
        <begin position="1"/>
        <end position="21"/>
    </location>
</feature>
<dbReference type="Proteomes" id="UP000002748">
    <property type="component" value="Unassembled WGS sequence"/>
</dbReference>
<feature type="compositionally biased region" description="Low complexity" evidence="1">
    <location>
        <begin position="54"/>
        <end position="80"/>
    </location>
</feature>
<evidence type="ECO:0000256" key="2">
    <source>
        <dbReference type="SAM" id="SignalP"/>
    </source>
</evidence>
<evidence type="ECO:0000256" key="1">
    <source>
        <dbReference type="SAM" id="MobiDB-lite"/>
    </source>
</evidence>
<dbReference type="VEuPathDB" id="FungiDB:A1Q1_01181"/>
<evidence type="ECO:0000313" key="4">
    <source>
        <dbReference type="Proteomes" id="UP000002748"/>
    </source>
</evidence>
<organism evidence="3 4">
    <name type="scientific">Trichosporon asahii var. asahii (strain ATCC 90039 / CBS 2479 / JCM 2466 / KCTC 7840 / NBRC 103889/ NCYC 2677 / UAMH 7654)</name>
    <name type="common">Yeast</name>
    <dbReference type="NCBI Taxonomy" id="1186058"/>
    <lineage>
        <taxon>Eukaryota</taxon>
        <taxon>Fungi</taxon>
        <taxon>Dikarya</taxon>
        <taxon>Basidiomycota</taxon>
        <taxon>Agaricomycotina</taxon>
        <taxon>Tremellomycetes</taxon>
        <taxon>Trichosporonales</taxon>
        <taxon>Trichosporonaceae</taxon>
        <taxon>Trichosporon</taxon>
    </lineage>
</organism>
<dbReference type="GeneID" id="25984695"/>
<dbReference type="EMBL" id="ALBS01000161">
    <property type="protein sequence ID" value="EJT49683.1"/>
    <property type="molecule type" value="Genomic_DNA"/>
</dbReference>
<protein>
    <submittedName>
        <fullName evidence="3">Uncharacterized protein</fullName>
    </submittedName>
</protein>
<proteinExistence type="predicted"/>